<dbReference type="PROSITE" id="PS00479">
    <property type="entry name" value="ZF_DAG_PE_1"/>
    <property type="match status" value="1"/>
</dbReference>
<dbReference type="GO" id="GO:0035556">
    <property type="term" value="P:intracellular signal transduction"/>
    <property type="evidence" value="ECO:0007669"/>
    <property type="project" value="InterPro"/>
</dbReference>
<evidence type="ECO:0000256" key="7">
    <source>
        <dbReference type="ARBA" id="ARBA00022833"/>
    </source>
</evidence>
<dbReference type="FunFam" id="2.30.29.30:FF:000050">
    <property type="entry name" value="Vav guanine nucleotide exchange factor 2"/>
    <property type="match status" value="1"/>
</dbReference>
<evidence type="ECO:0000259" key="12">
    <source>
        <dbReference type="PROSITE" id="PS50001"/>
    </source>
</evidence>
<dbReference type="AlphaFoldDB" id="A0A669E840"/>
<dbReference type="Proteomes" id="UP000005207">
    <property type="component" value="Linkage group LG9"/>
</dbReference>
<dbReference type="InterPro" id="IPR022613">
    <property type="entry name" value="CH_CAMSAP_2"/>
</dbReference>
<dbReference type="InterPro" id="IPR000219">
    <property type="entry name" value="DH_dom"/>
</dbReference>
<dbReference type="InterPro" id="IPR001715">
    <property type="entry name" value="CH_dom"/>
</dbReference>
<dbReference type="PROSITE" id="PS50001">
    <property type="entry name" value="SH2"/>
    <property type="match status" value="1"/>
</dbReference>
<dbReference type="PANTHER" id="PTHR45818:SF1">
    <property type="entry name" value="GUANINE NUCLEOTIDE EXCHANGE FACTOR VAV3"/>
    <property type="match status" value="1"/>
</dbReference>
<keyword evidence="7" id="KW-0862">Zinc</keyword>
<dbReference type="GO" id="GO:0008270">
    <property type="term" value="F:zinc ion binding"/>
    <property type="evidence" value="ECO:0007669"/>
    <property type="project" value="UniProtKB-KW"/>
</dbReference>
<dbReference type="SMART" id="SM00252">
    <property type="entry name" value="SH2"/>
    <property type="match status" value="1"/>
</dbReference>
<keyword evidence="5" id="KW-0677">Repeat</keyword>
<dbReference type="Pfam" id="PF11971">
    <property type="entry name" value="CAMSAP_CH"/>
    <property type="match status" value="1"/>
</dbReference>
<dbReference type="InterPro" id="IPR000980">
    <property type="entry name" value="SH2"/>
</dbReference>
<dbReference type="GO" id="GO:0005085">
    <property type="term" value="F:guanyl-nucleotide exchange factor activity"/>
    <property type="evidence" value="ECO:0007669"/>
    <property type="project" value="UniProtKB-KW"/>
</dbReference>
<dbReference type="InterPro" id="IPR001452">
    <property type="entry name" value="SH3_domain"/>
</dbReference>
<dbReference type="SUPFAM" id="SSF47576">
    <property type="entry name" value="Calponin-homology domain, CH-domain"/>
    <property type="match status" value="1"/>
</dbReference>
<dbReference type="InterPro" id="IPR055251">
    <property type="entry name" value="SOS1_NGEF_PH"/>
</dbReference>
<dbReference type="SMART" id="SM00109">
    <property type="entry name" value="C1"/>
    <property type="match status" value="1"/>
</dbReference>
<evidence type="ECO:0000256" key="5">
    <source>
        <dbReference type="ARBA" id="ARBA00022737"/>
    </source>
</evidence>
<keyword evidence="9" id="KW-0449">Lipoprotein</keyword>
<dbReference type="SMART" id="SM00233">
    <property type="entry name" value="PH"/>
    <property type="match status" value="1"/>
</dbReference>
<protein>
    <submittedName>
        <fullName evidence="18">Vav guanine nucleotide exchange factor 3</fullName>
    </submittedName>
</protein>
<dbReference type="Pfam" id="PF00017">
    <property type="entry name" value="SH2"/>
    <property type="match status" value="1"/>
</dbReference>
<keyword evidence="8 10" id="KW-0727">SH2 domain</keyword>
<dbReference type="SUPFAM" id="SSF55550">
    <property type="entry name" value="SH2 domain"/>
    <property type="match status" value="1"/>
</dbReference>
<dbReference type="SMART" id="SM00033">
    <property type="entry name" value="CH"/>
    <property type="match status" value="1"/>
</dbReference>
<dbReference type="InterPro" id="IPR036028">
    <property type="entry name" value="SH3-like_dom_sf"/>
</dbReference>
<feature type="domain" description="SH2" evidence="12">
    <location>
        <begin position="635"/>
        <end position="729"/>
    </location>
</feature>
<keyword evidence="4" id="KW-0479">Metal-binding</keyword>
<dbReference type="CDD" id="cd00160">
    <property type="entry name" value="RhoGEF"/>
    <property type="match status" value="1"/>
</dbReference>
<sequence>MEYWRQCALWLINCKVLPANHRVTWDSAQVFDLAQTLRDGVLLCHLLNNLRPQTINLKEINLRPQMSQFLCLKNIRTFLAACSDVFGMKKSELFEAFDLFDVRDFGKVMDTLSKLSHTVIVQQTGIRPFPTEESVEDEDIYNHLEDLIDENGVEDEEDLYDCVYDDEEGGEIYEDLMKTEAAFQKQAETDIRSCCLTEIKQTEEKYTETLESIEKDLVKVHKCLLLEIQDSVHHRSAQNLYQIFITFKERLLIYGKYCSHVETAIATLDDISKNREDVRMKLEECSKRANYGKFTLRDLLVVPMQRVLKYHLLLQELVKHTHDGTEKTNLRTALDAMKDLAQYVNEVKRDNETLREIDQYQKSIENLNQRLSNYGRPKVDGEVRVASVDKRAKQDRHIFLFDAAVIVCKRRGDNYEMKEVIDLHLFKVTNNPTSDKENRKWSYGFYLTHNQGQSGFEFFFKTKDLKKKWLEQFGMAISNIRPENATNNHHEFRMHTFERITSCNSCHMLLRGVFYQGYLCSKCGLGAHKECLGRFGSCGKTGKFIARPQIDEPRSDMSLPKMLVIRNYFGSPSPASGPALHIQTGDIIELICADIHSPWWQGKILSTKEVGFFPSDAVKPCPCVPKPVDYSSQPWFAGPMERLQAEAELINRVNSTYLVRHRSREYTEYAISIKYNNDVKHIKILTKEGSFYIAENKKFRSIVELIEYYKHHSLREGFRSLDTTLQFPYREMENAAMHRFNRSGGNMFTPKVIGVAIARYDFSSRDTRELSLQEGDVVKIYTKSGANGWWRGEVNGRCWYVSRLVCADLNNFSEHNADKYAIKLH</sequence>
<evidence type="ECO:0000313" key="18">
    <source>
        <dbReference type="Ensembl" id="ENSONIP00000068943.1"/>
    </source>
</evidence>
<dbReference type="PROSITE" id="PS50081">
    <property type="entry name" value="ZF_DAG_PE_2"/>
    <property type="match status" value="1"/>
</dbReference>
<dbReference type="InterPro" id="IPR011993">
    <property type="entry name" value="PH-like_dom_sf"/>
</dbReference>
<dbReference type="PRINTS" id="PR00401">
    <property type="entry name" value="SH2DOMAIN"/>
</dbReference>
<evidence type="ECO:0000259" key="13">
    <source>
        <dbReference type="PROSITE" id="PS50002"/>
    </source>
</evidence>
<keyword evidence="2" id="KW-0597">Phosphoprotein</keyword>
<feature type="domain" description="DH" evidence="15">
    <location>
        <begin position="168"/>
        <end position="347"/>
    </location>
</feature>
<evidence type="ECO:0000256" key="4">
    <source>
        <dbReference type="ARBA" id="ARBA00022723"/>
    </source>
</evidence>
<evidence type="ECO:0000259" key="16">
    <source>
        <dbReference type="PROSITE" id="PS50021"/>
    </source>
</evidence>
<dbReference type="Pfam" id="PF00130">
    <property type="entry name" value="C1_1"/>
    <property type="match status" value="1"/>
</dbReference>
<dbReference type="SMART" id="SM00326">
    <property type="entry name" value="SH3"/>
    <property type="match status" value="2"/>
</dbReference>
<dbReference type="SUPFAM" id="SSF48065">
    <property type="entry name" value="DBL homology domain (DH-domain)"/>
    <property type="match status" value="1"/>
</dbReference>
<dbReference type="GeneTree" id="ENSGT00940000155252"/>
<dbReference type="InterPro" id="IPR035899">
    <property type="entry name" value="DBL_dom_sf"/>
</dbReference>
<evidence type="ECO:0000256" key="9">
    <source>
        <dbReference type="ARBA" id="ARBA00023288"/>
    </source>
</evidence>
<evidence type="ECO:0000256" key="8">
    <source>
        <dbReference type="ARBA" id="ARBA00022999"/>
    </source>
</evidence>
<dbReference type="Gene3D" id="2.30.30.40">
    <property type="entry name" value="SH3 Domains"/>
    <property type="match status" value="2"/>
</dbReference>
<dbReference type="InterPro" id="IPR036872">
    <property type="entry name" value="CH_dom_sf"/>
</dbReference>
<keyword evidence="6" id="KW-0863">Zinc-finger</keyword>
<evidence type="ECO:0000256" key="3">
    <source>
        <dbReference type="ARBA" id="ARBA00022658"/>
    </source>
</evidence>
<dbReference type="InterPro" id="IPR001331">
    <property type="entry name" value="GDS_CDC24_CS"/>
</dbReference>
<evidence type="ECO:0000259" key="15">
    <source>
        <dbReference type="PROSITE" id="PS50010"/>
    </source>
</evidence>
<reference evidence="19" key="1">
    <citation type="submission" date="2012-01" db="EMBL/GenBank/DDBJ databases">
        <title>The Genome Sequence of Oreochromis niloticus (Nile Tilapia).</title>
        <authorList>
            <consortium name="Broad Institute Genome Assembly Team"/>
            <consortium name="Broad Institute Sequencing Platform"/>
            <person name="Di Palma F."/>
            <person name="Johnson J."/>
            <person name="Lander E.S."/>
            <person name="Lindblad-Toh K."/>
        </authorList>
    </citation>
    <scope>NUCLEOTIDE SEQUENCE [LARGE SCALE GENOMIC DNA]</scope>
</reference>
<dbReference type="CDD" id="cd01223">
    <property type="entry name" value="PH_Vav"/>
    <property type="match status" value="1"/>
</dbReference>
<keyword evidence="19" id="KW-1185">Reference proteome</keyword>
<dbReference type="Gene3D" id="3.30.60.20">
    <property type="match status" value="1"/>
</dbReference>
<dbReference type="SUPFAM" id="SSF50729">
    <property type="entry name" value="PH domain-like"/>
    <property type="match status" value="1"/>
</dbReference>
<dbReference type="Gene3D" id="1.20.900.10">
    <property type="entry name" value="Dbl homology (DH) domain"/>
    <property type="match status" value="1"/>
</dbReference>
<organism evidence="18 19">
    <name type="scientific">Oreochromis niloticus</name>
    <name type="common">Nile tilapia</name>
    <name type="synonym">Tilapia nilotica</name>
    <dbReference type="NCBI Taxonomy" id="8128"/>
    <lineage>
        <taxon>Eukaryota</taxon>
        <taxon>Metazoa</taxon>
        <taxon>Chordata</taxon>
        <taxon>Craniata</taxon>
        <taxon>Vertebrata</taxon>
        <taxon>Euteleostomi</taxon>
        <taxon>Actinopterygii</taxon>
        <taxon>Neopterygii</taxon>
        <taxon>Teleostei</taxon>
        <taxon>Neoteleostei</taxon>
        <taxon>Acanthomorphata</taxon>
        <taxon>Ovalentaria</taxon>
        <taxon>Cichlomorphae</taxon>
        <taxon>Cichliformes</taxon>
        <taxon>Cichlidae</taxon>
        <taxon>African cichlids</taxon>
        <taxon>Pseudocrenilabrinae</taxon>
        <taxon>Oreochromini</taxon>
        <taxon>Oreochromis</taxon>
    </lineage>
</organism>
<feature type="domain" description="SH3" evidence="13">
    <location>
        <begin position="751"/>
        <end position="811"/>
    </location>
</feature>
<dbReference type="GO" id="GO:0005886">
    <property type="term" value="C:plasma membrane"/>
    <property type="evidence" value="ECO:0007669"/>
    <property type="project" value="TreeGrafter"/>
</dbReference>
<dbReference type="InterPro" id="IPR037832">
    <property type="entry name" value="PH_Vav"/>
</dbReference>
<dbReference type="PROSITE" id="PS50010">
    <property type="entry name" value="DH_2"/>
    <property type="match status" value="1"/>
</dbReference>
<dbReference type="PROSITE" id="PS00741">
    <property type="entry name" value="DH_1"/>
    <property type="match status" value="1"/>
</dbReference>
<dbReference type="PROSITE" id="PS50003">
    <property type="entry name" value="PH_DOMAIN"/>
    <property type="match status" value="1"/>
</dbReference>
<dbReference type="Gene3D" id="1.10.418.10">
    <property type="entry name" value="Calponin-like domain"/>
    <property type="match status" value="1"/>
</dbReference>
<dbReference type="PROSITE" id="PS50021">
    <property type="entry name" value="CH"/>
    <property type="match status" value="1"/>
</dbReference>
<evidence type="ECO:0000256" key="1">
    <source>
        <dbReference type="ARBA" id="ARBA00022443"/>
    </source>
</evidence>
<evidence type="ECO:0000256" key="11">
    <source>
        <dbReference type="PROSITE-ProRule" id="PRU00192"/>
    </source>
</evidence>
<feature type="domain" description="SH3" evidence="13">
    <location>
        <begin position="557"/>
        <end position="623"/>
    </location>
</feature>
<dbReference type="Pfam" id="PF07653">
    <property type="entry name" value="SH3_2"/>
    <property type="match status" value="1"/>
</dbReference>
<evidence type="ECO:0000256" key="10">
    <source>
        <dbReference type="PROSITE-ProRule" id="PRU00191"/>
    </source>
</evidence>
<evidence type="ECO:0000259" key="17">
    <source>
        <dbReference type="PROSITE" id="PS50081"/>
    </source>
</evidence>
<dbReference type="FunFam" id="3.30.505.10:FF:000024">
    <property type="entry name" value="Vav guanine nucleotide exchange factor 2"/>
    <property type="match status" value="1"/>
</dbReference>
<evidence type="ECO:0000256" key="6">
    <source>
        <dbReference type="ARBA" id="ARBA00022771"/>
    </source>
</evidence>
<dbReference type="FunFam" id="1.10.418.10:FF:000019">
    <property type="entry name" value="Vav guanine nucleotide exchange factor 2"/>
    <property type="match status" value="1"/>
</dbReference>
<dbReference type="InterPro" id="IPR002219">
    <property type="entry name" value="PKC_DAG/PE"/>
</dbReference>
<dbReference type="SMART" id="SM00325">
    <property type="entry name" value="RhoGEF"/>
    <property type="match status" value="1"/>
</dbReference>
<keyword evidence="3" id="KW-0344">Guanine-nucleotide releasing factor</keyword>
<dbReference type="PANTHER" id="PTHR45818">
    <property type="entry name" value="PROTEIN VAV"/>
    <property type="match status" value="1"/>
</dbReference>
<feature type="domain" description="Calponin-homology (CH)" evidence="16">
    <location>
        <begin position="1"/>
        <end position="120"/>
    </location>
</feature>
<dbReference type="GO" id="GO:0016477">
    <property type="term" value="P:cell migration"/>
    <property type="evidence" value="ECO:0007669"/>
    <property type="project" value="TreeGrafter"/>
</dbReference>
<reference evidence="18" key="3">
    <citation type="submission" date="2025-09" db="UniProtKB">
        <authorList>
            <consortium name="Ensembl"/>
        </authorList>
    </citation>
    <scope>IDENTIFICATION</scope>
</reference>
<dbReference type="Pfam" id="PF22697">
    <property type="entry name" value="SOS1_NGEF_PH"/>
    <property type="match status" value="1"/>
</dbReference>
<dbReference type="InterPro" id="IPR001849">
    <property type="entry name" value="PH_domain"/>
</dbReference>
<name>A0A669E840_ORENI</name>
<feature type="domain" description="PH" evidence="14">
    <location>
        <begin position="376"/>
        <end position="478"/>
    </location>
</feature>
<evidence type="ECO:0000313" key="19">
    <source>
        <dbReference type="Proteomes" id="UP000005207"/>
    </source>
</evidence>
<reference evidence="18" key="2">
    <citation type="submission" date="2025-08" db="UniProtKB">
        <authorList>
            <consortium name="Ensembl"/>
        </authorList>
    </citation>
    <scope>IDENTIFICATION</scope>
</reference>
<dbReference type="Ensembl" id="ENSONIT00000078345.1">
    <property type="protein sequence ID" value="ENSONIP00000068943.1"/>
    <property type="gene ID" value="ENSONIG00000004736.2"/>
</dbReference>
<dbReference type="GO" id="GO:0005737">
    <property type="term" value="C:cytoplasm"/>
    <property type="evidence" value="ECO:0007669"/>
    <property type="project" value="TreeGrafter"/>
</dbReference>
<gene>
    <name evidence="18" type="primary">VAV3</name>
</gene>
<keyword evidence="1 11" id="KW-0728">SH3 domain</keyword>
<proteinExistence type="predicted"/>
<accession>A0A669E840</accession>
<evidence type="ECO:0000259" key="14">
    <source>
        <dbReference type="PROSITE" id="PS50003"/>
    </source>
</evidence>
<dbReference type="Pfam" id="PF00621">
    <property type="entry name" value="RhoGEF"/>
    <property type="match status" value="1"/>
</dbReference>
<dbReference type="CDD" id="cd21264">
    <property type="entry name" value="CH_VAV3"/>
    <property type="match status" value="1"/>
</dbReference>
<evidence type="ECO:0000256" key="2">
    <source>
        <dbReference type="ARBA" id="ARBA00022553"/>
    </source>
</evidence>
<dbReference type="SUPFAM" id="SSF50044">
    <property type="entry name" value="SH3-domain"/>
    <property type="match status" value="2"/>
</dbReference>
<dbReference type="Gene3D" id="2.30.29.30">
    <property type="entry name" value="Pleckstrin-homology domain (PH domain)/Phosphotyrosine-binding domain (PTB)"/>
    <property type="match status" value="1"/>
</dbReference>
<feature type="domain" description="Phorbol-ester/DAG-type" evidence="17">
    <location>
        <begin position="489"/>
        <end position="538"/>
    </location>
</feature>
<dbReference type="InterPro" id="IPR036860">
    <property type="entry name" value="SH2_dom_sf"/>
</dbReference>
<dbReference type="PROSITE" id="PS50002">
    <property type="entry name" value="SH3"/>
    <property type="match status" value="2"/>
</dbReference>
<dbReference type="Gene3D" id="3.30.505.10">
    <property type="entry name" value="SH2 domain"/>
    <property type="match status" value="1"/>
</dbReference>
<dbReference type="Pfam" id="PF00018">
    <property type="entry name" value="SH3_1"/>
    <property type="match status" value="1"/>
</dbReference>